<dbReference type="EMBL" id="JAACFV010000002">
    <property type="protein sequence ID" value="KAF7514203.1"/>
    <property type="molecule type" value="Genomic_DNA"/>
</dbReference>
<feature type="signal peptide" evidence="2">
    <location>
        <begin position="1"/>
        <end position="19"/>
    </location>
</feature>
<feature type="chain" id="PRO_5034804118" evidence="2">
    <location>
        <begin position="20"/>
        <end position="206"/>
    </location>
</feature>
<dbReference type="AlphaFoldDB" id="A0A8H7AS51"/>
<reference evidence="3" key="1">
    <citation type="submission" date="2020-02" db="EMBL/GenBank/DDBJ databases">
        <authorList>
            <person name="Palmer J.M."/>
        </authorList>
    </citation>
    <scope>NUCLEOTIDE SEQUENCE</scope>
    <source>
        <strain evidence="3">EPUS1.4</strain>
        <tissue evidence="3">Thallus</tissue>
    </source>
</reference>
<sequence>MKTSLLSFFLLSLISGSLASVGDTCGWDEKKGTCQDVKDCDGGFTFNDACPNDGANIKCCVEKECVKVQQAPLESLGGRCYDKRYNNCAGGHYERNLCPGDNNVQCCIKGLCFSFILVLNLDRKNNSFCSSCAHQARLSMKILANHPPDPSGTSQDQPPKETSVTIPICEDINVALQEVGARGRRRDLGLGRSGLRPSIFIPAICI</sequence>
<dbReference type="OrthoDB" id="2251794at2759"/>
<evidence type="ECO:0000313" key="3">
    <source>
        <dbReference type="EMBL" id="KAF7514203.1"/>
    </source>
</evidence>
<proteinExistence type="predicted"/>
<feature type="compositionally biased region" description="Polar residues" evidence="1">
    <location>
        <begin position="151"/>
        <end position="162"/>
    </location>
</feature>
<keyword evidence="4" id="KW-1185">Reference proteome</keyword>
<dbReference type="Proteomes" id="UP000606974">
    <property type="component" value="Unassembled WGS sequence"/>
</dbReference>
<evidence type="ECO:0000256" key="1">
    <source>
        <dbReference type="SAM" id="MobiDB-lite"/>
    </source>
</evidence>
<feature type="region of interest" description="Disordered" evidence="1">
    <location>
        <begin position="143"/>
        <end position="162"/>
    </location>
</feature>
<gene>
    <name evidence="3" type="ORF">GJ744_004528</name>
</gene>
<name>A0A8H7AS51_9EURO</name>
<comment type="caution">
    <text evidence="3">The sequence shown here is derived from an EMBL/GenBank/DDBJ whole genome shotgun (WGS) entry which is preliminary data.</text>
</comment>
<evidence type="ECO:0000313" key="4">
    <source>
        <dbReference type="Proteomes" id="UP000606974"/>
    </source>
</evidence>
<accession>A0A8H7AS51</accession>
<organism evidence="3 4">
    <name type="scientific">Endocarpon pusillum</name>
    <dbReference type="NCBI Taxonomy" id="364733"/>
    <lineage>
        <taxon>Eukaryota</taxon>
        <taxon>Fungi</taxon>
        <taxon>Dikarya</taxon>
        <taxon>Ascomycota</taxon>
        <taxon>Pezizomycotina</taxon>
        <taxon>Eurotiomycetes</taxon>
        <taxon>Chaetothyriomycetidae</taxon>
        <taxon>Verrucariales</taxon>
        <taxon>Verrucariaceae</taxon>
        <taxon>Endocarpon</taxon>
    </lineage>
</organism>
<evidence type="ECO:0000256" key="2">
    <source>
        <dbReference type="SAM" id="SignalP"/>
    </source>
</evidence>
<protein>
    <submittedName>
        <fullName evidence="3">Uncharacterized protein</fullName>
    </submittedName>
</protein>
<keyword evidence="2" id="KW-0732">Signal</keyword>